<comment type="caution">
    <text evidence="1">The sequence shown here is derived from an EMBL/GenBank/DDBJ whole genome shotgun (WGS) entry which is preliminary data.</text>
</comment>
<organism evidence="1 2">
    <name type="scientific">Nelumbo nucifera</name>
    <name type="common">Sacred lotus</name>
    <dbReference type="NCBI Taxonomy" id="4432"/>
    <lineage>
        <taxon>Eukaryota</taxon>
        <taxon>Viridiplantae</taxon>
        <taxon>Streptophyta</taxon>
        <taxon>Embryophyta</taxon>
        <taxon>Tracheophyta</taxon>
        <taxon>Spermatophyta</taxon>
        <taxon>Magnoliopsida</taxon>
        <taxon>Proteales</taxon>
        <taxon>Nelumbonaceae</taxon>
        <taxon>Nelumbo</taxon>
    </lineage>
</organism>
<dbReference type="EMBL" id="DUZY01000001">
    <property type="protein sequence ID" value="DAD20661.1"/>
    <property type="molecule type" value="Genomic_DNA"/>
</dbReference>
<proteinExistence type="predicted"/>
<evidence type="ECO:0000313" key="2">
    <source>
        <dbReference type="Proteomes" id="UP000607653"/>
    </source>
</evidence>
<dbReference type="Proteomes" id="UP000607653">
    <property type="component" value="Unassembled WGS sequence"/>
</dbReference>
<protein>
    <submittedName>
        <fullName evidence="1">Uncharacterized protein</fullName>
    </submittedName>
</protein>
<name>A0A822XN96_NELNU</name>
<evidence type="ECO:0000313" key="1">
    <source>
        <dbReference type="EMBL" id="DAD20661.1"/>
    </source>
</evidence>
<keyword evidence="2" id="KW-1185">Reference proteome</keyword>
<accession>A0A822XN96</accession>
<reference evidence="1 2" key="1">
    <citation type="journal article" date="2020" name="Mol. Biol. Evol.">
        <title>Distinct Expression and Methylation Patterns for Genes with Different Fates following a Single Whole-Genome Duplication in Flowering Plants.</title>
        <authorList>
            <person name="Shi T."/>
            <person name="Rahmani R.S."/>
            <person name="Gugger P.F."/>
            <person name="Wang M."/>
            <person name="Li H."/>
            <person name="Zhang Y."/>
            <person name="Li Z."/>
            <person name="Wang Q."/>
            <person name="Van de Peer Y."/>
            <person name="Marchal K."/>
            <person name="Chen J."/>
        </authorList>
    </citation>
    <scope>NUCLEOTIDE SEQUENCE [LARGE SCALE GENOMIC DNA]</scope>
    <source>
        <tissue evidence="1">Leaf</tissue>
    </source>
</reference>
<dbReference type="AlphaFoldDB" id="A0A822XN96"/>
<sequence>MEYQILCTKAKEYASTRKQNEALRDEVNRLRRILRNNGLDPDAVLFSERLVGLANYVSDNDYYGANLPAGVAYDTTGAEQSLVRTSVAAPSARFLMSLPLLS</sequence>
<gene>
    <name evidence="1" type="ORF">HUJ06_022124</name>
</gene>